<dbReference type="InterPro" id="IPR056491">
    <property type="entry name" value="DUF6688_C"/>
</dbReference>
<feature type="transmembrane region" description="Helical" evidence="1">
    <location>
        <begin position="147"/>
        <end position="165"/>
    </location>
</feature>
<keyword evidence="5" id="KW-1185">Reference proteome</keyword>
<dbReference type="Pfam" id="PF23543">
    <property type="entry name" value="DUF6688_C"/>
    <property type="match status" value="1"/>
</dbReference>
<dbReference type="InterPro" id="IPR046510">
    <property type="entry name" value="DUF6688_N"/>
</dbReference>
<evidence type="ECO:0000256" key="1">
    <source>
        <dbReference type="SAM" id="Phobius"/>
    </source>
</evidence>
<feature type="transmembrane region" description="Helical" evidence="1">
    <location>
        <begin position="102"/>
        <end position="127"/>
    </location>
</feature>
<keyword evidence="1" id="KW-0812">Transmembrane</keyword>
<name>A0A4R1QTL6_9FIRM</name>
<feature type="transmembrane region" description="Helical" evidence="1">
    <location>
        <begin position="25"/>
        <end position="46"/>
    </location>
</feature>
<evidence type="ECO:0000259" key="2">
    <source>
        <dbReference type="Pfam" id="PF20394"/>
    </source>
</evidence>
<dbReference type="STRING" id="1469948.GCA_000732725_03063"/>
<feature type="transmembrane region" description="Helical" evidence="1">
    <location>
        <begin position="58"/>
        <end position="81"/>
    </location>
</feature>
<keyword evidence="1" id="KW-1133">Transmembrane helix</keyword>
<dbReference type="Pfam" id="PF20394">
    <property type="entry name" value="DUF6688"/>
    <property type="match status" value="1"/>
</dbReference>
<dbReference type="OrthoDB" id="748630at2"/>
<dbReference type="AlphaFoldDB" id="A0A4R1QTL6"/>
<evidence type="ECO:0000313" key="4">
    <source>
        <dbReference type="EMBL" id="TCL57289.1"/>
    </source>
</evidence>
<sequence length="434" mass="49778">MDIKLKNIMKEVFGKATFHYKKHPILLCMVLSFAILAVPAVVVFISELLNHRLERDSLTIYFIVFALIWIFVGIPLLLTAINMVALFLKNPSPELSISSRKIEALTIILGITYSIIYAGSGFSNITINDWWMEARNFEKHSPVLTETLPTIITIAGVSLLGYVIARYGRLEKLPPLVLTFCIAAMYLGAAQCILWVVQIWEMEYDSLFFSLFPFNYILIVMKTVKELVFRWRELQVSDVSQTKESLSFIRSWLMNSSRWPIVGLVLTIPLLGILIVILILFGQAPDSFIKAWTETADWSLSRRVAPQNVMFDEHYLCTVAAGGHKRVVKPLRLGVRHGHEVIVNRQLCVANAFEQVLEEKTPRLHGIVRGAYDKYGYPIAKNVKSPFMADLIYYIMKPAEWFFLMVIYLCDSKPENRIALQYIPKPHMRIREIN</sequence>
<comment type="caution">
    <text evidence="4">The sequence shown here is derived from an EMBL/GenBank/DDBJ whole genome shotgun (WGS) entry which is preliminary data.</text>
</comment>
<organism evidence="4 5">
    <name type="scientific">Kineothrix alysoides</name>
    <dbReference type="NCBI Taxonomy" id="1469948"/>
    <lineage>
        <taxon>Bacteria</taxon>
        <taxon>Bacillati</taxon>
        <taxon>Bacillota</taxon>
        <taxon>Clostridia</taxon>
        <taxon>Lachnospirales</taxon>
        <taxon>Lachnospiraceae</taxon>
        <taxon>Kineothrix</taxon>
    </lineage>
</organism>
<gene>
    <name evidence="4" type="ORF">EDD76_109152</name>
</gene>
<evidence type="ECO:0000313" key="5">
    <source>
        <dbReference type="Proteomes" id="UP000295718"/>
    </source>
</evidence>
<dbReference type="Proteomes" id="UP000295718">
    <property type="component" value="Unassembled WGS sequence"/>
</dbReference>
<reference evidence="4 5" key="1">
    <citation type="submission" date="2019-03" db="EMBL/GenBank/DDBJ databases">
        <title>Genomic Encyclopedia of Type Strains, Phase IV (KMG-IV): sequencing the most valuable type-strain genomes for metagenomic binning, comparative biology and taxonomic classification.</title>
        <authorList>
            <person name="Goeker M."/>
        </authorList>
    </citation>
    <scope>NUCLEOTIDE SEQUENCE [LARGE SCALE GENOMIC DNA]</scope>
    <source>
        <strain evidence="4 5">DSM 100556</strain>
    </source>
</reference>
<evidence type="ECO:0000259" key="3">
    <source>
        <dbReference type="Pfam" id="PF23543"/>
    </source>
</evidence>
<accession>A0A4R1QTL6</accession>
<dbReference type="RefSeq" id="WP_051869668.1">
    <property type="nucleotide sequence ID" value="NZ_JPNB01000002.1"/>
</dbReference>
<feature type="transmembrane region" description="Helical" evidence="1">
    <location>
        <begin position="259"/>
        <end position="281"/>
    </location>
</feature>
<protein>
    <submittedName>
        <fullName evidence="4">Uncharacterized protein</fullName>
    </submittedName>
</protein>
<dbReference type="EMBL" id="SLUO01000009">
    <property type="protein sequence ID" value="TCL57289.1"/>
    <property type="molecule type" value="Genomic_DNA"/>
</dbReference>
<feature type="domain" description="DUF6688" evidence="3">
    <location>
        <begin position="312"/>
        <end position="423"/>
    </location>
</feature>
<feature type="transmembrane region" description="Helical" evidence="1">
    <location>
        <begin position="177"/>
        <end position="200"/>
    </location>
</feature>
<keyword evidence="1" id="KW-0472">Membrane</keyword>
<feature type="domain" description="DUF6688" evidence="2">
    <location>
        <begin position="64"/>
        <end position="309"/>
    </location>
</feature>
<proteinExistence type="predicted"/>